<organism evidence="2 3">
    <name type="scientific">Diaphorina citri</name>
    <name type="common">Asian citrus psyllid</name>
    <dbReference type="NCBI Taxonomy" id="121845"/>
    <lineage>
        <taxon>Eukaryota</taxon>
        <taxon>Metazoa</taxon>
        <taxon>Ecdysozoa</taxon>
        <taxon>Arthropoda</taxon>
        <taxon>Hexapoda</taxon>
        <taxon>Insecta</taxon>
        <taxon>Pterygota</taxon>
        <taxon>Neoptera</taxon>
        <taxon>Paraneoptera</taxon>
        <taxon>Hemiptera</taxon>
        <taxon>Sternorrhyncha</taxon>
        <taxon>Psylloidea</taxon>
        <taxon>Psyllidae</taxon>
        <taxon>Diaphorininae</taxon>
        <taxon>Diaphorina</taxon>
    </lineage>
</organism>
<dbReference type="KEGG" id="dci:108251864"/>
<name>A0A1S4E6G0_DIACI</name>
<reference evidence="3" key="1">
    <citation type="submission" date="2025-08" db="UniProtKB">
        <authorList>
            <consortium name="RefSeq"/>
        </authorList>
    </citation>
    <scope>IDENTIFICATION</scope>
</reference>
<dbReference type="GO" id="GO:0031201">
    <property type="term" value="C:SNARE complex"/>
    <property type="evidence" value="ECO:0007669"/>
    <property type="project" value="TreeGrafter"/>
</dbReference>
<dbReference type="STRING" id="121845.A0A1S4E6G0"/>
<accession>A0A1S4E6G0</accession>
<dbReference type="InterPro" id="IPR034783">
    <property type="entry name" value="SNX4"/>
</dbReference>
<feature type="region of interest" description="Disordered" evidence="1">
    <location>
        <begin position="1"/>
        <end position="24"/>
    </location>
</feature>
<dbReference type="PaxDb" id="121845-A0A1S4E6G0"/>
<keyword evidence="2" id="KW-1185">Reference proteome</keyword>
<evidence type="ECO:0000313" key="3">
    <source>
        <dbReference type="RefSeq" id="XP_017297791.1"/>
    </source>
</evidence>
<dbReference type="PANTHER" id="PTHR46596">
    <property type="entry name" value="SORTING NEXIN-4"/>
    <property type="match status" value="1"/>
</dbReference>
<proteinExistence type="predicted"/>
<dbReference type="AlphaFoldDB" id="A0A1S4E6G0"/>
<dbReference type="PANTHER" id="PTHR46596:SF1">
    <property type="entry name" value="SORTING NEXIN-4"/>
    <property type="match status" value="1"/>
</dbReference>
<dbReference type="Proteomes" id="UP000079169">
    <property type="component" value="Unplaced"/>
</dbReference>
<dbReference type="GO" id="GO:2000786">
    <property type="term" value="P:positive regulation of autophagosome assembly"/>
    <property type="evidence" value="ECO:0007669"/>
    <property type="project" value="TreeGrafter"/>
</dbReference>
<dbReference type="GeneID" id="108251864"/>
<sequence>MASPDTNEDATSNANESEDPDKDDCLLDHMEISIPEAEKRTNPSLNIREFYTVYLIETKVTDEDWSLIPKQNKLSIRITKEEDLRASLRNYVGLQIRMNRKCLSTWTNIKACIESIP</sequence>
<dbReference type="GO" id="GO:0032266">
    <property type="term" value="F:phosphatidylinositol-3-phosphate binding"/>
    <property type="evidence" value="ECO:0007669"/>
    <property type="project" value="TreeGrafter"/>
</dbReference>
<dbReference type="GO" id="GO:0005886">
    <property type="term" value="C:plasma membrane"/>
    <property type="evidence" value="ECO:0007669"/>
    <property type="project" value="TreeGrafter"/>
</dbReference>
<dbReference type="GO" id="GO:0031901">
    <property type="term" value="C:early endosome membrane"/>
    <property type="evidence" value="ECO:0007669"/>
    <property type="project" value="TreeGrafter"/>
</dbReference>
<protein>
    <submittedName>
        <fullName evidence="3">Uncharacterized protein LOC108251864</fullName>
    </submittedName>
</protein>
<dbReference type="GO" id="GO:0015031">
    <property type="term" value="P:protein transport"/>
    <property type="evidence" value="ECO:0007669"/>
    <property type="project" value="InterPro"/>
</dbReference>
<evidence type="ECO:0000256" key="1">
    <source>
        <dbReference type="SAM" id="MobiDB-lite"/>
    </source>
</evidence>
<gene>
    <name evidence="3" type="primary">LOC108251864</name>
</gene>
<evidence type="ECO:0000313" key="2">
    <source>
        <dbReference type="Proteomes" id="UP000079169"/>
    </source>
</evidence>
<dbReference type="RefSeq" id="XP_017297791.1">
    <property type="nucleotide sequence ID" value="XM_017442302.2"/>
</dbReference>